<evidence type="ECO:0000313" key="13">
    <source>
        <dbReference type="Ensembl" id="ENSAPLP00020012648.1"/>
    </source>
</evidence>
<comment type="function">
    <text evidence="8">May be involved in the negative regulation of skeletal muscle differentiation, independently of its glycerophosphocholine phosphodiesterase activity.</text>
</comment>
<dbReference type="CDD" id="cd05814">
    <property type="entry name" value="CBM20_Prei4"/>
    <property type="match status" value="1"/>
</dbReference>
<dbReference type="SUPFAM" id="SSF51695">
    <property type="entry name" value="PLC-like phosphodiesterases"/>
    <property type="match status" value="1"/>
</dbReference>
<dbReference type="InterPro" id="IPR034839">
    <property type="entry name" value="CBM20_GPCPD1"/>
</dbReference>
<comment type="catalytic activity">
    <reaction evidence="7">
        <text>sn-glycerol 3-phosphocholine + H2O = sn-glycerol 3-phosphate + choline + H(+)</text>
        <dbReference type="Rhea" id="RHEA:16061"/>
        <dbReference type="ChEBI" id="CHEBI:15354"/>
        <dbReference type="ChEBI" id="CHEBI:15377"/>
        <dbReference type="ChEBI" id="CHEBI:15378"/>
        <dbReference type="ChEBI" id="CHEBI:16870"/>
        <dbReference type="ChEBI" id="CHEBI:57597"/>
        <dbReference type="EC" id="3.1.4.2"/>
    </reaction>
</comment>
<dbReference type="GO" id="GO:0047389">
    <property type="term" value="F:glycerophosphocholine phosphodiesterase activity"/>
    <property type="evidence" value="ECO:0007669"/>
    <property type="project" value="UniProtKB-EC"/>
</dbReference>
<dbReference type="Proteomes" id="UP000694400">
    <property type="component" value="Chromosome 3"/>
</dbReference>
<dbReference type="PANTHER" id="PTHR22958:SF1">
    <property type="entry name" value="GLYCEROPHOSPHOCHOLINE PHOSPHODIESTERASE GPCPD1"/>
    <property type="match status" value="1"/>
</dbReference>
<protein>
    <recommendedName>
        <fullName evidence="9">Glycerophosphocholine phosphodiesterase GPCPD1</fullName>
        <ecNumber evidence="6">3.1.4.2</ecNumber>
    </recommendedName>
    <alternativeName>
        <fullName evidence="10">Glycerophosphodiester phosphodiesterase 5</fullName>
    </alternativeName>
</protein>
<dbReference type="Pfam" id="PF25329">
    <property type="entry name" value="C2_GDE1"/>
    <property type="match status" value="1"/>
</dbReference>
<keyword evidence="3" id="KW-0963">Cytoplasm</keyword>
<dbReference type="SUPFAM" id="SSF49452">
    <property type="entry name" value="Starch-binding domain-like"/>
    <property type="match status" value="1"/>
</dbReference>
<dbReference type="InterPro" id="IPR002044">
    <property type="entry name" value="CBM20"/>
</dbReference>
<dbReference type="FunFam" id="3.20.20.190:FF:000015">
    <property type="entry name" value="Glycerophosphocholine phosphodiesterase GPCPD1"/>
    <property type="match status" value="1"/>
</dbReference>
<dbReference type="GO" id="GO:0046475">
    <property type="term" value="P:glycerophospholipid catabolic process"/>
    <property type="evidence" value="ECO:0007669"/>
    <property type="project" value="TreeGrafter"/>
</dbReference>
<evidence type="ECO:0000256" key="6">
    <source>
        <dbReference type="ARBA" id="ARBA00024381"/>
    </source>
</evidence>
<feature type="domain" description="GP-PDE" evidence="12">
    <location>
        <begin position="290"/>
        <end position="573"/>
    </location>
</feature>
<dbReference type="PROSITE" id="PS51704">
    <property type="entry name" value="GP_PDE"/>
    <property type="match status" value="1"/>
</dbReference>
<comment type="subcellular location">
    <subcellularLocation>
        <location evidence="1">Cytoplasm</location>
        <location evidence="1">Cytosol</location>
    </subcellularLocation>
</comment>
<evidence type="ECO:0000256" key="1">
    <source>
        <dbReference type="ARBA" id="ARBA00004514"/>
    </source>
</evidence>
<reference evidence="13" key="3">
    <citation type="submission" date="2025-09" db="UniProtKB">
        <authorList>
            <consortium name="Ensembl"/>
        </authorList>
    </citation>
    <scope>IDENTIFICATION</scope>
</reference>
<reference evidence="13" key="2">
    <citation type="submission" date="2025-08" db="UniProtKB">
        <authorList>
            <consortium name="Ensembl"/>
        </authorList>
    </citation>
    <scope>IDENTIFICATION</scope>
</reference>
<evidence type="ECO:0000313" key="14">
    <source>
        <dbReference type="Proteomes" id="UP000694400"/>
    </source>
</evidence>
<dbReference type="PROSITE" id="PS51166">
    <property type="entry name" value="CBM20"/>
    <property type="match status" value="1"/>
</dbReference>
<proteinExistence type="inferred from homology"/>
<evidence type="ECO:0000259" key="11">
    <source>
        <dbReference type="PROSITE" id="PS51166"/>
    </source>
</evidence>
<dbReference type="AlphaFoldDB" id="A0A8B9ZEJ7"/>
<evidence type="ECO:0000256" key="8">
    <source>
        <dbReference type="ARBA" id="ARBA00059394"/>
    </source>
</evidence>
<dbReference type="Ensembl" id="ENSAPLT00020013613.1">
    <property type="protein sequence ID" value="ENSAPLP00020012648.1"/>
    <property type="gene ID" value="ENSAPLG00020009220.1"/>
</dbReference>
<evidence type="ECO:0000256" key="10">
    <source>
        <dbReference type="ARBA" id="ARBA00082473"/>
    </source>
</evidence>
<dbReference type="FunFam" id="2.60.40.10:FF:000752">
    <property type="entry name" value="Putative glycerophosphocholine phosphodiesterase GPCPD1"/>
    <property type="match status" value="1"/>
</dbReference>
<dbReference type="Pfam" id="PF00686">
    <property type="entry name" value="CBM_20"/>
    <property type="match status" value="1"/>
</dbReference>
<dbReference type="Gene3D" id="2.60.40.10">
    <property type="entry name" value="Immunoglobulins"/>
    <property type="match status" value="1"/>
</dbReference>
<evidence type="ECO:0000256" key="2">
    <source>
        <dbReference type="ARBA" id="ARBA00007277"/>
    </source>
</evidence>
<dbReference type="InterPro" id="IPR013783">
    <property type="entry name" value="Ig-like_fold"/>
</dbReference>
<dbReference type="InterPro" id="IPR051578">
    <property type="entry name" value="GDPD"/>
</dbReference>
<dbReference type="InterPro" id="IPR017946">
    <property type="entry name" value="PLC-like_Pdiesterase_TIM-brl"/>
</dbReference>
<feature type="domain" description="CBM20" evidence="11">
    <location>
        <begin position="1"/>
        <end position="116"/>
    </location>
</feature>
<dbReference type="GO" id="GO:2001070">
    <property type="term" value="F:starch binding"/>
    <property type="evidence" value="ECO:0007669"/>
    <property type="project" value="InterPro"/>
</dbReference>
<dbReference type="Gene3D" id="3.20.20.190">
    <property type="entry name" value="Phosphatidylinositol (PI) phosphodiesterase"/>
    <property type="match status" value="1"/>
</dbReference>
<dbReference type="EC" id="3.1.4.2" evidence="6"/>
<dbReference type="SMART" id="SM01065">
    <property type="entry name" value="CBM_2"/>
    <property type="match status" value="1"/>
</dbReference>
<evidence type="ECO:0000256" key="5">
    <source>
        <dbReference type="ARBA" id="ARBA00022801"/>
    </source>
</evidence>
<keyword evidence="4" id="KW-0597">Phosphoprotein</keyword>
<evidence type="ECO:0000256" key="7">
    <source>
        <dbReference type="ARBA" id="ARBA00050167"/>
    </source>
</evidence>
<dbReference type="InterPro" id="IPR057506">
    <property type="entry name" value="C2_GPCPD1"/>
</dbReference>
<dbReference type="InterPro" id="IPR013784">
    <property type="entry name" value="Carb-bd-like_fold"/>
</dbReference>
<evidence type="ECO:0000259" key="12">
    <source>
        <dbReference type="PROSITE" id="PS51704"/>
    </source>
</evidence>
<keyword evidence="5" id="KW-0378">Hydrolase</keyword>
<name>A0A8B9ZEJ7_ANAPL</name>
<sequence length="632" mass="72207">MENTTLLILGGEKCLFQPKRGREVFAICGSCSALGNWNPQAAVVLQTDDCELWKATVELVRGVPVKYRYFKGYFLEPKTIDGPCEVIVHTWETHLQPRSITPLENEMTIDDGYFGIHNGIETVDAGWLTCQTEIRLRLHYSEKPPVVITKKKFKTSRFRVKLTLEGLEKDEDDDEDCGYALQPDRWIEYTIQTMEPDNLELIFDFFEEDLSEKVLQDDELPGHVGSACLLSSTIAEFGKSAGILTLAIMGRNPRKTIGKVRVDYIIIKPIQGYTCDMKASYAKYWKPRTTLDVGHRGAGNSTTTAKLAKVQENTIASLRNAASHGAAYVEFDVHLSKDHVPIVYHDLTCCMAMKKKLDTEPLELFEIAVKELTFDQLQLLKVLLLFLQWSPFIMKSLQVLESVSEDVGFNIEIKWICQQRDGQWDGNLSTYFDMNLFLDIILKTILMNAGRRRIVFSSFNADICTMVRHKQNKYPVLFLTQGESKIYPELMDLRSRTTPIAITFAQFENLLGVNVHSEDLLRNPSFIKRAKSKGLVIFSWGDDANDPDNRKKLREYGVHGLIYDRIYDSNPEQPNIFQVEQLERLKKELPELKSCVCPTVSHFKSISPCKCHHSCLEEKTVDNLQSVQMQKD</sequence>
<reference evidence="13" key="1">
    <citation type="submission" date="2019-08" db="EMBL/GenBank/DDBJ databases">
        <title>Three high-quality genomes provides insights into domestication of ducks.</title>
        <authorList>
            <person name="Hou Z.C."/>
            <person name="Zhu F."/>
            <person name="Yin Z.T."/>
            <person name="Zhang F."/>
        </authorList>
    </citation>
    <scope>NUCLEOTIDE SEQUENCE [LARGE SCALE GENOMIC DNA]</scope>
</reference>
<accession>A0A8B9ZEJ7</accession>
<evidence type="ECO:0000256" key="9">
    <source>
        <dbReference type="ARBA" id="ARBA00067798"/>
    </source>
</evidence>
<comment type="similarity">
    <text evidence="2">Belongs to the glycerophosphoryl diester phosphodiesterase family.</text>
</comment>
<dbReference type="GO" id="GO:0005829">
    <property type="term" value="C:cytosol"/>
    <property type="evidence" value="ECO:0007669"/>
    <property type="project" value="UniProtKB-SubCell"/>
</dbReference>
<organism evidence="13 14">
    <name type="scientific">Anas platyrhynchos</name>
    <name type="common">Mallard</name>
    <name type="synonym">Anas boschas</name>
    <dbReference type="NCBI Taxonomy" id="8839"/>
    <lineage>
        <taxon>Eukaryota</taxon>
        <taxon>Metazoa</taxon>
        <taxon>Chordata</taxon>
        <taxon>Craniata</taxon>
        <taxon>Vertebrata</taxon>
        <taxon>Euteleostomi</taxon>
        <taxon>Archelosauria</taxon>
        <taxon>Archosauria</taxon>
        <taxon>Dinosauria</taxon>
        <taxon>Saurischia</taxon>
        <taxon>Theropoda</taxon>
        <taxon>Coelurosauria</taxon>
        <taxon>Aves</taxon>
        <taxon>Neognathae</taxon>
        <taxon>Galloanserae</taxon>
        <taxon>Anseriformes</taxon>
        <taxon>Anatidae</taxon>
        <taxon>Anatinae</taxon>
        <taxon>Anas</taxon>
    </lineage>
</organism>
<evidence type="ECO:0000256" key="4">
    <source>
        <dbReference type="ARBA" id="ARBA00022553"/>
    </source>
</evidence>
<dbReference type="CDD" id="cd08607">
    <property type="entry name" value="GDPD_GDE5"/>
    <property type="match status" value="1"/>
</dbReference>
<dbReference type="InterPro" id="IPR030395">
    <property type="entry name" value="GP_PDE_dom"/>
</dbReference>
<dbReference type="Pfam" id="PF03009">
    <property type="entry name" value="GDPD"/>
    <property type="match status" value="1"/>
</dbReference>
<dbReference type="PANTHER" id="PTHR22958">
    <property type="entry name" value="GLYCEROPHOSPHORYL DIESTER PHOSPHODIESTERASE"/>
    <property type="match status" value="1"/>
</dbReference>
<evidence type="ECO:0000256" key="3">
    <source>
        <dbReference type="ARBA" id="ARBA00022490"/>
    </source>
</evidence>